<dbReference type="Proteomes" id="UP000693946">
    <property type="component" value="Linkage Group LG12"/>
</dbReference>
<sequence>MSFVCLLTGLITYWKKKTLDLLCMLCNLCFVSVKKVEKWASWLLVSVEMAPSEIVLEDNSHIWHSKKIWFPGHDNLRSRATTPKPPLPPIAHSPASQPATTTTTNIQAHTHTHTHTHILMHVLAGPFCCGEERCYLTVPSSIPLVIIYSVSQADLN</sequence>
<dbReference type="AlphaFoldDB" id="A0AAV6SLP7"/>
<protein>
    <submittedName>
        <fullName evidence="2">Uncharacterized protein</fullName>
    </submittedName>
</protein>
<accession>A0AAV6SLP7</accession>
<comment type="caution">
    <text evidence="2">The sequence shown here is derived from an EMBL/GenBank/DDBJ whole genome shotgun (WGS) entry which is preliminary data.</text>
</comment>
<proteinExistence type="predicted"/>
<organism evidence="2 3">
    <name type="scientific">Solea senegalensis</name>
    <name type="common">Senegalese sole</name>
    <dbReference type="NCBI Taxonomy" id="28829"/>
    <lineage>
        <taxon>Eukaryota</taxon>
        <taxon>Metazoa</taxon>
        <taxon>Chordata</taxon>
        <taxon>Craniata</taxon>
        <taxon>Vertebrata</taxon>
        <taxon>Euteleostomi</taxon>
        <taxon>Actinopterygii</taxon>
        <taxon>Neopterygii</taxon>
        <taxon>Teleostei</taxon>
        <taxon>Neoteleostei</taxon>
        <taxon>Acanthomorphata</taxon>
        <taxon>Carangaria</taxon>
        <taxon>Pleuronectiformes</taxon>
        <taxon>Pleuronectoidei</taxon>
        <taxon>Soleidae</taxon>
        <taxon>Solea</taxon>
    </lineage>
</organism>
<evidence type="ECO:0000256" key="1">
    <source>
        <dbReference type="SAM" id="MobiDB-lite"/>
    </source>
</evidence>
<gene>
    <name evidence="2" type="ORF">JOB18_013543</name>
</gene>
<evidence type="ECO:0000313" key="3">
    <source>
        <dbReference type="Proteomes" id="UP000693946"/>
    </source>
</evidence>
<reference evidence="2 3" key="1">
    <citation type="journal article" date="2021" name="Sci. Rep.">
        <title>Chromosome anchoring in Senegalese sole (Solea senegalensis) reveals sex-associated markers and genome rearrangements in flatfish.</title>
        <authorList>
            <person name="Guerrero-Cozar I."/>
            <person name="Gomez-Garrido J."/>
            <person name="Berbel C."/>
            <person name="Martinez-Blanch J.F."/>
            <person name="Alioto T."/>
            <person name="Claros M.G."/>
            <person name="Gagnaire P.A."/>
            <person name="Manchado M."/>
        </authorList>
    </citation>
    <scope>NUCLEOTIDE SEQUENCE [LARGE SCALE GENOMIC DNA]</scope>
    <source>
        <strain evidence="2">Sse05_10M</strain>
    </source>
</reference>
<evidence type="ECO:0000313" key="2">
    <source>
        <dbReference type="EMBL" id="KAG7517658.1"/>
    </source>
</evidence>
<dbReference type="EMBL" id="JAGKHQ010000004">
    <property type="protein sequence ID" value="KAG7517658.1"/>
    <property type="molecule type" value="Genomic_DNA"/>
</dbReference>
<feature type="region of interest" description="Disordered" evidence="1">
    <location>
        <begin position="81"/>
        <end position="103"/>
    </location>
</feature>
<feature type="compositionally biased region" description="Low complexity" evidence="1">
    <location>
        <begin position="92"/>
        <end position="103"/>
    </location>
</feature>
<name>A0AAV6SLP7_SOLSE</name>
<keyword evidence="3" id="KW-1185">Reference proteome</keyword>